<evidence type="ECO:0000259" key="5">
    <source>
        <dbReference type="SMART" id="SM00478"/>
    </source>
</evidence>
<keyword evidence="3" id="KW-0408">Iron</keyword>
<evidence type="ECO:0000256" key="2">
    <source>
        <dbReference type="ARBA" id="ARBA00022723"/>
    </source>
</evidence>
<gene>
    <name evidence="6" type="ORF">MNBD_GAMMA26-1938</name>
</gene>
<keyword evidence="4" id="KW-0411">Iron-sulfur</keyword>
<evidence type="ECO:0000256" key="1">
    <source>
        <dbReference type="ARBA" id="ARBA00022485"/>
    </source>
</evidence>
<dbReference type="PANTHER" id="PTHR10359:SF19">
    <property type="entry name" value="DNA REPAIR GLYCOSYLASE MJ1434-RELATED"/>
    <property type="match status" value="1"/>
</dbReference>
<dbReference type="EMBL" id="UOFX01000020">
    <property type="protein sequence ID" value="VAX06846.1"/>
    <property type="molecule type" value="Genomic_DNA"/>
</dbReference>
<keyword evidence="6" id="KW-0378">Hydrolase</keyword>
<dbReference type="Gene3D" id="1.10.340.30">
    <property type="entry name" value="Hypothetical protein, domain 2"/>
    <property type="match status" value="1"/>
</dbReference>
<evidence type="ECO:0000256" key="4">
    <source>
        <dbReference type="ARBA" id="ARBA00023014"/>
    </source>
</evidence>
<reference evidence="6" key="1">
    <citation type="submission" date="2018-06" db="EMBL/GenBank/DDBJ databases">
        <authorList>
            <person name="Zhirakovskaya E."/>
        </authorList>
    </citation>
    <scope>NUCLEOTIDE SEQUENCE</scope>
</reference>
<dbReference type="GO" id="GO:0051539">
    <property type="term" value="F:4 iron, 4 sulfur cluster binding"/>
    <property type="evidence" value="ECO:0007669"/>
    <property type="project" value="UniProtKB-KW"/>
</dbReference>
<dbReference type="EC" id="4.2.99.18" evidence="6"/>
<dbReference type="SMART" id="SM00478">
    <property type="entry name" value="ENDO3c"/>
    <property type="match status" value="1"/>
</dbReference>
<accession>A0A3B1ALQ6</accession>
<feature type="domain" description="HhH-GPD" evidence="5">
    <location>
        <begin position="63"/>
        <end position="220"/>
    </location>
</feature>
<dbReference type="Pfam" id="PF00730">
    <property type="entry name" value="HhH-GPD"/>
    <property type="match status" value="1"/>
</dbReference>
<evidence type="ECO:0000256" key="3">
    <source>
        <dbReference type="ARBA" id="ARBA00023004"/>
    </source>
</evidence>
<dbReference type="CDD" id="cd00056">
    <property type="entry name" value="ENDO3c"/>
    <property type="match status" value="1"/>
</dbReference>
<organism evidence="6">
    <name type="scientific">hydrothermal vent metagenome</name>
    <dbReference type="NCBI Taxonomy" id="652676"/>
    <lineage>
        <taxon>unclassified sequences</taxon>
        <taxon>metagenomes</taxon>
        <taxon>ecological metagenomes</taxon>
    </lineage>
</organism>
<keyword evidence="2" id="KW-0479">Metal-binding</keyword>
<dbReference type="InterPro" id="IPR011257">
    <property type="entry name" value="DNA_glycosylase"/>
</dbReference>
<dbReference type="GO" id="GO:0046872">
    <property type="term" value="F:metal ion binding"/>
    <property type="evidence" value="ECO:0007669"/>
    <property type="project" value="UniProtKB-KW"/>
</dbReference>
<sequence length="245" mass="27540">MEMLLYCCLGLYRLVMMLVLDRVEYKLGKSDLLAVYSSLFNAYGSQHWWPGDTPFEVMVGAILTQNTAWPNVEKAIINLKQADTLTLAGLCSIPHEQLATLIKPSGYFNIKAKRLICFCRFLQEHGGEDGLGQLETLELRRALLGVNGVGPETADDMLLYAFHRPVFVIDAYTRRIFSRLGMIKGDEPYEELRSGFELSLGPDVVVYNEYHALIVRHAKNHCRVKPACTGCCLTSWCAIPLGEEC</sequence>
<proteinExistence type="predicted"/>
<dbReference type="GO" id="GO:0140078">
    <property type="term" value="F:class I DNA-(apurinic or apyrimidinic site) endonuclease activity"/>
    <property type="evidence" value="ECO:0007669"/>
    <property type="project" value="UniProtKB-EC"/>
</dbReference>
<dbReference type="PANTHER" id="PTHR10359">
    <property type="entry name" value="A/G-SPECIFIC ADENINE GLYCOSYLASE/ENDONUCLEASE III"/>
    <property type="match status" value="1"/>
</dbReference>
<keyword evidence="1" id="KW-0004">4Fe-4S</keyword>
<dbReference type="InterPro" id="IPR023170">
    <property type="entry name" value="HhH_base_excis_C"/>
</dbReference>
<keyword evidence="6" id="KW-0255">Endonuclease</keyword>
<dbReference type="Gene3D" id="1.10.1670.10">
    <property type="entry name" value="Helix-hairpin-Helix base-excision DNA repair enzymes (C-terminal)"/>
    <property type="match status" value="1"/>
</dbReference>
<dbReference type="GO" id="GO:0006284">
    <property type="term" value="P:base-excision repair"/>
    <property type="evidence" value="ECO:0007669"/>
    <property type="project" value="InterPro"/>
</dbReference>
<dbReference type="AlphaFoldDB" id="A0A3B1ALQ6"/>
<dbReference type="PIRSF" id="PIRSF001435">
    <property type="entry name" value="Nth"/>
    <property type="match status" value="1"/>
</dbReference>
<dbReference type="SUPFAM" id="SSF48150">
    <property type="entry name" value="DNA-glycosylase"/>
    <property type="match status" value="1"/>
</dbReference>
<name>A0A3B1ALQ6_9ZZZZ</name>
<evidence type="ECO:0000313" key="6">
    <source>
        <dbReference type="EMBL" id="VAX06846.1"/>
    </source>
</evidence>
<dbReference type="InterPro" id="IPR003265">
    <property type="entry name" value="HhH-GPD_domain"/>
</dbReference>
<keyword evidence="6" id="KW-0456">Lyase</keyword>
<protein>
    <submittedName>
        <fullName evidence="6">Endonuclease III</fullName>
        <ecNumber evidence="6">4.2.99.18</ecNumber>
    </submittedName>
</protein>
<keyword evidence="6" id="KW-0540">Nuclease</keyword>